<dbReference type="Gene3D" id="3.40.630.30">
    <property type="match status" value="1"/>
</dbReference>
<dbReference type="InterPro" id="IPR000182">
    <property type="entry name" value="GNAT_dom"/>
</dbReference>
<dbReference type="InterPro" id="IPR016181">
    <property type="entry name" value="Acyl_CoA_acyltransferase"/>
</dbReference>
<accession>A0ABP9V9K9</accession>
<comment type="caution">
    <text evidence="4">The sequence shown here is derived from an EMBL/GenBank/DDBJ whole genome shotgun (WGS) entry which is preliminary data.</text>
</comment>
<evidence type="ECO:0000256" key="2">
    <source>
        <dbReference type="ARBA" id="ARBA00023315"/>
    </source>
</evidence>
<organism evidence="4 5">
    <name type="scientific">Deinococcus xinjiangensis</name>
    <dbReference type="NCBI Taxonomy" id="457454"/>
    <lineage>
        <taxon>Bacteria</taxon>
        <taxon>Thermotogati</taxon>
        <taxon>Deinococcota</taxon>
        <taxon>Deinococci</taxon>
        <taxon>Deinococcales</taxon>
        <taxon>Deinococcaceae</taxon>
        <taxon>Deinococcus</taxon>
    </lineage>
</organism>
<dbReference type="PROSITE" id="PS51186">
    <property type="entry name" value="GNAT"/>
    <property type="match status" value="1"/>
</dbReference>
<evidence type="ECO:0000313" key="5">
    <source>
        <dbReference type="Proteomes" id="UP001458946"/>
    </source>
</evidence>
<keyword evidence="5" id="KW-1185">Reference proteome</keyword>
<dbReference type="CDD" id="cd04301">
    <property type="entry name" value="NAT_SF"/>
    <property type="match status" value="1"/>
</dbReference>
<dbReference type="Proteomes" id="UP001458946">
    <property type="component" value="Unassembled WGS sequence"/>
</dbReference>
<evidence type="ECO:0000313" key="4">
    <source>
        <dbReference type="EMBL" id="GAA5501960.1"/>
    </source>
</evidence>
<dbReference type="PANTHER" id="PTHR43877">
    <property type="entry name" value="AMINOALKYLPHOSPHONATE N-ACETYLTRANSFERASE-RELATED-RELATED"/>
    <property type="match status" value="1"/>
</dbReference>
<dbReference type="EMBL" id="BAABRN010000016">
    <property type="protein sequence ID" value="GAA5501960.1"/>
    <property type="molecule type" value="Genomic_DNA"/>
</dbReference>
<keyword evidence="1" id="KW-0808">Transferase</keyword>
<proteinExistence type="predicted"/>
<dbReference type="InterPro" id="IPR050832">
    <property type="entry name" value="Bact_Acetyltransf"/>
</dbReference>
<sequence>MTLRIRRAQMFDAAFAAPLIAQTIGSIGWTLTGTDNDEDAAHIIAQFFVGRGNRLSFTHTLIAEEGGRPVGLAVLYAGELAHDLDEVFREHRRMLGLPPEIVSEGQAGELYLDTLALIPEVRGRGYGGQLLEACAQKADQLGLPLALLVEAGNPAERLYTRSGFVPAEKVRLSGHEYTRMVRGRSSVSF</sequence>
<evidence type="ECO:0000256" key="1">
    <source>
        <dbReference type="ARBA" id="ARBA00022679"/>
    </source>
</evidence>
<protein>
    <recommendedName>
        <fullName evidence="3">N-acetyltransferase domain-containing protein</fullName>
    </recommendedName>
</protein>
<reference evidence="4 5" key="1">
    <citation type="submission" date="2024-02" db="EMBL/GenBank/DDBJ databases">
        <title>Deinococcus xinjiangensis NBRC 107630.</title>
        <authorList>
            <person name="Ichikawa N."/>
            <person name="Katano-Makiyama Y."/>
            <person name="Hidaka K."/>
        </authorList>
    </citation>
    <scope>NUCLEOTIDE SEQUENCE [LARGE SCALE GENOMIC DNA]</scope>
    <source>
        <strain evidence="4 5">NBRC 107630</strain>
    </source>
</reference>
<dbReference type="RefSeq" id="WP_353541931.1">
    <property type="nucleotide sequence ID" value="NZ_BAABRN010000016.1"/>
</dbReference>
<gene>
    <name evidence="4" type="ORF">Dxin01_01699</name>
</gene>
<dbReference type="Pfam" id="PF00583">
    <property type="entry name" value="Acetyltransf_1"/>
    <property type="match status" value="1"/>
</dbReference>
<evidence type="ECO:0000259" key="3">
    <source>
        <dbReference type="PROSITE" id="PS51186"/>
    </source>
</evidence>
<name>A0ABP9V9K9_9DEIO</name>
<dbReference type="SUPFAM" id="SSF55729">
    <property type="entry name" value="Acyl-CoA N-acyltransferases (Nat)"/>
    <property type="match status" value="1"/>
</dbReference>
<keyword evidence="2" id="KW-0012">Acyltransferase</keyword>
<feature type="domain" description="N-acetyltransferase" evidence="3">
    <location>
        <begin position="3"/>
        <end position="185"/>
    </location>
</feature>